<organism evidence="1">
    <name type="scientific">Salix viminalis</name>
    <name type="common">Common osier</name>
    <name type="synonym">Basket willow</name>
    <dbReference type="NCBI Taxonomy" id="40686"/>
    <lineage>
        <taxon>Eukaryota</taxon>
        <taxon>Viridiplantae</taxon>
        <taxon>Streptophyta</taxon>
        <taxon>Embryophyta</taxon>
        <taxon>Tracheophyta</taxon>
        <taxon>Spermatophyta</taxon>
        <taxon>Magnoliopsida</taxon>
        <taxon>eudicotyledons</taxon>
        <taxon>Gunneridae</taxon>
        <taxon>Pentapetalae</taxon>
        <taxon>rosids</taxon>
        <taxon>fabids</taxon>
        <taxon>Malpighiales</taxon>
        <taxon>Salicaceae</taxon>
        <taxon>Saliceae</taxon>
        <taxon>Salix</taxon>
    </lineage>
</organism>
<accession>A0A6N2KYI2</accession>
<sequence length="155" mass="16958">MRGATRGLPRRSPILVLLSPKHLWNRYSDRRIFRISRFHPGALVEAVLVNSGTKYRVDCGGGGVYYSRPSTFNCGVLMGSARGGEADRRRILPGVSGGRFPCSSYGIATVTAGSLEFQDFIPGPWLRHLVNSGTKYRVDCGGGGVVRLRCGWNKI</sequence>
<evidence type="ECO:0000313" key="1">
    <source>
        <dbReference type="EMBL" id="VFU33004.1"/>
    </source>
</evidence>
<protein>
    <submittedName>
        <fullName evidence="1">Uncharacterized protein</fullName>
    </submittedName>
</protein>
<name>A0A6N2KYI2_SALVM</name>
<reference evidence="1" key="1">
    <citation type="submission" date="2019-03" db="EMBL/GenBank/DDBJ databases">
        <authorList>
            <person name="Mank J."/>
            <person name="Almeida P."/>
        </authorList>
    </citation>
    <scope>NUCLEOTIDE SEQUENCE</scope>
    <source>
        <strain evidence="1">78183</strain>
    </source>
</reference>
<proteinExistence type="predicted"/>
<dbReference type="EMBL" id="CAADRP010000878">
    <property type="protein sequence ID" value="VFU33004.1"/>
    <property type="molecule type" value="Genomic_DNA"/>
</dbReference>
<gene>
    <name evidence="1" type="ORF">SVIM_LOCUS148369</name>
</gene>
<dbReference type="AlphaFoldDB" id="A0A6N2KYI2"/>